<reference evidence="3 4" key="1">
    <citation type="submission" date="2018-07" db="EMBL/GenBank/DDBJ databases">
        <title>Genomic Encyclopedia of Type Strains, Phase IV (KMG-IV): sequencing the most valuable type-strain genomes for metagenomic binning, comparative biology and taxonomic classification.</title>
        <authorList>
            <person name="Goeker M."/>
        </authorList>
    </citation>
    <scope>NUCLEOTIDE SEQUENCE [LARGE SCALE GENOMIC DNA]</scope>
    <source>
        <strain evidence="3 4">DSM 25281</strain>
    </source>
</reference>
<dbReference type="InterPro" id="IPR050194">
    <property type="entry name" value="Glycosyltransferase_grp1"/>
</dbReference>
<keyword evidence="3" id="KW-0808">Transferase</keyword>
<dbReference type="Proteomes" id="UP000255326">
    <property type="component" value="Unassembled WGS sequence"/>
</dbReference>
<feature type="domain" description="Glycosyl transferase family 1" evidence="1">
    <location>
        <begin position="189"/>
        <end position="351"/>
    </location>
</feature>
<dbReference type="Gene3D" id="3.40.50.2000">
    <property type="entry name" value="Glycogen Phosphorylase B"/>
    <property type="match status" value="2"/>
</dbReference>
<evidence type="ECO:0000259" key="2">
    <source>
        <dbReference type="Pfam" id="PF13477"/>
    </source>
</evidence>
<keyword evidence="4" id="KW-1185">Reference proteome</keyword>
<dbReference type="AlphaFoldDB" id="A0A370GIA9"/>
<dbReference type="RefSeq" id="WP_114745984.1">
    <property type="nucleotide sequence ID" value="NZ_QQAY01000007.1"/>
</dbReference>
<dbReference type="InterPro" id="IPR028098">
    <property type="entry name" value="Glyco_trans_4-like_N"/>
</dbReference>
<dbReference type="CDD" id="cd03808">
    <property type="entry name" value="GT4_CapM-like"/>
    <property type="match status" value="1"/>
</dbReference>
<gene>
    <name evidence="3" type="ORF">DFR59_107108</name>
</gene>
<evidence type="ECO:0000313" key="3">
    <source>
        <dbReference type="EMBL" id="RDI41653.1"/>
    </source>
</evidence>
<dbReference type="EMBL" id="QQAY01000007">
    <property type="protein sequence ID" value="RDI41653.1"/>
    <property type="molecule type" value="Genomic_DNA"/>
</dbReference>
<proteinExistence type="predicted"/>
<evidence type="ECO:0000313" key="4">
    <source>
        <dbReference type="Proteomes" id="UP000255326"/>
    </source>
</evidence>
<sequence length="374" mass="43100">MKKKKVLLVATVVKAHIMVFHIPFLKWFKENGYETYVCAKNDYENKEECVIPYCDIYYDLPFERSPIKKNNFNTYKQLKQIIDSNEFDIIHCHTPMGGVLARIAARNTRRDNTKVFYTAHGFHFYKGAPITNWLLYYPVERWLARYTDVLITINKEDYSRAQKFKAKHIEYVPGVGIDTHKFSEILVNKTKKRNEIGIPKDSIIVLSVGELNKNKNHETIIRAIAKLGNPNIYYVICGEGLLKNHLKKLVKELGLEEQVRLFGYRTDIAEISQVSDIFAFPSFREGLSLSLMEAMCSGLPVVCSRIRGNSDLIQDGSGGYLLEPDNIEGFSNAIKKLEQNTSQREVMGEYNNRLILAFDINNVINDMEKIYSEV</sequence>
<dbReference type="InterPro" id="IPR001296">
    <property type="entry name" value="Glyco_trans_1"/>
</dbReference>
<dbReference type="PANTHER" id="PTHR45947">
    <property type="entry name" value="SULFOQUINOVOSYL TRANSFERASE SQD2"/>
    <property type="match status" value="1"/>
</dbReference>
<name>A0A370GIA9_9BACI</name>
<evidence type="ECO:0000259" key="1">
    <source>
        <dbReference type="Pfam" id="PF00534"/>
    </source>
</evidence>
<protein>
    <submittedName>
        <fullName evidence="3">Glycosyltransferase EpsD</fullName>
    </submittedName>
</protein>
<organism evidence="3 4">
    <name type="scientific">Falsibacillus pallidus</name>
    <dbReference type="NCBI Taxonomy" id="493781"/>
    <lineage>
        <taxon>Bacteria</taxon>
        <taxon>Bacillati</taxon>
        <taxon>Bacillota</taxon>
        <taxon>Bacilli</taxon>
        <taxon>Bacillales</taxon>
        <taxon>Bacillaceae</taxon>
        <taxon>Falsibacillus</taxon>
    </lineage>
</organism>
<accession>A0A370GIA9</accession>
<comment type="caution">
    <text evidence="3">The sequence shown here is derived from an EMBL/GenBank/DDBJ whole genome shotgun (WGS) entry which is preliminary data.</text>
</comment>
<dbReference type="GO" id="GO:0016757">
    <property type="term" value="F:glycosyltransferase activity"/>
    <property type="evidence" value="ECO:0007669"/>
    <property type="project" value="InterPro"/>
</dbReference>
<dbReference type="Pfam" id="PF13477">
    <property type="entry name" value="Glyco_trans_4_2"/>
    <property type="match status" value="1"/>
</dbReference>
<dbReference type="Pfam" id="PF00534">
    <property type="entry name" value="Glycos_transf_1"/>
    <property type="match status" value="1"/>
</dbReference>
<feature type="domain" description="Glycosyltransferase subfamily 4-like N-terminal" evidence="2">
    <location>
        <begin position="5"/>
        <end position="153"/>
    </location>
</feature>
<dbReference type="OrthoDB" id="9806653at2"/>
<dbReference type="PANTHER" id="PTHR45947:SF3">
    <property type="entry name" value="SULFOQUINOVOSYL TRANSFERASE SQD2"/>
    <property type="match status" value="1"/>
</dbReference>
<dbReference type="SUPFAM" id="SSF53756">
    <property type="entry name" value="UDP-Glycosyltransferase/glycogen phosphorylase"/>
    <property type="match status" value="1"/>
</dbReference>